<proteinExistence type="predicted"/>
<dbReference type="EMBL" id="JAIWYP010000001">
    <property type="protein sequence ID" value="KAH3896053.1"/>
    <property type="molecule type" value="Genomic_DNA"/>
</dbReference>
<comment type="caution">
    <text evidence="1">The sequence shown here is derived from an EMBL/GenBank/DDBJ whole genome shotgun (WGS) entry which is preliminary data.</text>
</comment>
<sequence length="85" mass="9711">MCTYYVLKITLTRFKCIVDNLPKRADGLFELCNKVFEHVEAMLRKEEDEEVDAAEGGDKRVAKTLLNHFSTPCTSIIQTELDNSN</sequence>
<organism evidence="1 2">
    <name type="scientific">Dreissena polymorpha</name>
    <name type="common">Zebra mussel</name>
    <name type="synonym">Mytilus polymorpha</name>
    <dbReference type="NCBI Taxonomy" id="45954"/>
    <lineage>
        <taxon>Eukaryota</taxon>
        <taxon>Metazoa</taxon>
        <taxon>Spiralia</taxon>
        <taxon>Lophotrochozoa</taxon>
        <taxon>Mollusca</taxon>
        <taxon>Bivalvia</taxon>
        <taxon>Autobranchia</taxon>
        <taxon>Heteroconchia</taxon>
        <taxon>Euheterodonta</taxon>
        <taxon>Imparidentia</taxon>
        <taxon>Neoheterodontei</taxon>
        <taxon>Myida</taxon>
        <taxon>Dreissenoidea</taxon>
        <taxon>Dreissenidae</taxon>
        <taxon>Dreissena</taxon>
    </lineage>
</organism>
<evidence type="ECO:0000313" key="1">
    <source>
        <dbReference type="EMBL" id="KAH3896053.1"/>
    </source>
</evidence>
<dbReference type="Proteomes" id="UP000828390">
    <property type="component" value="Unassembled WGS sequence"/>
</dbReference>
<reference evidence="1" key="2">
    <citation type="submission" date="2020-11" db="EMBL/GenBank/DDBJ databases">
        <authorList>
            <person name="McCartney M.A."/>
            <person name="Auch B."/>
            <person name="Kono T."/>
            <person name="Mallez S."/>
            <person name="Becker A."/>
            <person name="Gohl D.M."/>
            <person name="Silverstein K.A.T."/>
            <person name="Koren S."/>
            <person name="Bechman K.B."/>
            <person name="Herman A."/>
            <person name="Abrahante J.E."/>
            <person name="Garbe J."/>
        </authorList>
    </citation>
    <scope>NUCLEOTIDE SEQUENCE</scope>
    <source>
        <strain evidence="1">Duluth1</strain>
        <tissue evidence="1">Whole animal</tissue>
    </source>
</reference>
<evidence type="ECO:0000313" key="2">
    <source>
        <dbReference type="Proteomes" id="UP000828390"/>
    </source>
</evidence>
<protein>
    <submittedName>
        <fullName evidence="1">Uncharacterized protein</fullName>
    </submittedName>
</protein>
<keyword evidence="2" id="KW-1185">Reference proteome</keyword>
<accession>A0A9D4SA09</accession>
<dbReference type="AlphaFoldDB" id="A0A9D4SA09"/>
<name>A0A9D4SA09_DREPO</name>
<gene>
    <name evidence="1" type="ORF">DPMN_020226</name>
</gene>
<reference evidence="1" key="1">
    <citation type="journal article" date="2019" name="bioRxiv">
        <title>The Genome of the Zebra Mussel, Dreissena polymorpha: A Resource for Invasive Species Research.</title>
        <authorList>
            <person name="McCartney M.A."/>
            <person name="Auch B."/>
            <person name="Kono T."/>
            <person name="Mallez S."/>
            <person name="Zhang Y."/>
            <person name="Obille A."/>
            <person name="Becker A."/>
            <person name="Abrahante J.E."/>
            <person name="Garbe J."/>
            <person name="Badalamenti J.P."/>
            <person name="Herman A."/>
            <person name="Mangelson H."/>
            <person name="Liachko I."/>
            <person name="Sullivan S."/>
            <person name="Sone E.D."/>
            <person name="Koren S."/>
            <person name="Silverstein K.A.T."/>
            <person name="Beckman K.B."/>
            <person name="Gohl D.M."/>
        </authorList>
    </citation>
    <scope>NUCLEOTIDE SEQUENCE</scope>
    <source>
        <strain evidence="1">Duluth1</strain>
        <tissue evidence="1">Whole animal</tissue>
    </source>
</reference>